<evidence type="ECO:0000256" key="10">
    <source>
        <dbReference type="ARBA" id="ARBA00034013"/>
    </source>
</evidence>
<comment type="subcellular location">
    <subcellularLocation>
        <location evidence="1">Cytoplasm</location>
    </subcellularLocation>
</comment>
<dbReference type="PANTHER" id="PTHR10357">
    <property type="entry name" value="ALPHA-AMYLASE FAMILY MEMBER"/>
    <property type="match status" value="1"/>
</dbReference>
<dbReference type="InterPro" id="IPR014756">
    <property type="entry name" value="Ig_E-set"/>
</dbReference>
<dbReference type="Proteomes" id="UP001501475">
    <property type="component" value="Unassembled WGS sequence"/>
</dbReference>
<dbReference type="NCBIfam" id="TIGR02402">
    <property type="entry name" value="trehalose_TreZ"/>
    <property type="match status" value="1"/>
</dbReference>
<dbReference type="InterPro" id="IPR044901">
    <property type="entry name" value="Trehalose_TreZ_E-set_sf"/>
</dbReference>
<dbReference type="Gene3D" id="1.10.10.470">
    <property type="entry name" value="Maltooligosyl trehalose synthase, domain 4"/>
    <property type="match status" value="1"/>
</dbReference>
<dbReference type="SMART" id="SM00642">
    <property type="entry name" value="Aamy"/>
    <property type="match status" value="1"/>
</dbReference>
<dbReference type="Gene3D" id="1.10.10.760">
    <property type="entry name" value="E-set domains of sugar-utilizing enzymes"/>
    <property type="match status" value="1"/>
</dbReference>
<sequence>MRTPTSTYRLQITEDFDLRAAAGILGYLHDLGVDWVYLSPLLASESGSEHGYDVADHSAVDPARGRSSGLSALSAEARRLGMGVLVDIVPNHVGIAQPWQNTWWWHVLTHGQESPYAAAFDIDWPFGNGRVRIPVVGDDDLRADGTIAGLRVEAGELHYHDQRFPLAPGTVGPLDDNADAVHGRQHYELVSWRHADDELNYRRFFAVNTLVAIRVEDPEWFAKSHEEVGRWFADGLVDGLRIDHPDGLADPGKYLDDLAVLTDGAYVLVEKILEPGETLPHQWATAGTTGYDALALIDRLLTDPAGESGLTALETELRGVALDWQALTHGTKRVVAEGILHSEVRRIVRDLWPLLEALDPLDPAVIEDAIAELLAAFPVYRSYLPLGREHVDQAFATALTRRPDLAAAFDALAPLLGDGAAAGTQRFQQTSGMVMAKGVEDCAFYRTSRLSSLTEVGGDPSFFALAPKDFHDAMAIRQAEWPVAMTTATTHDTKRGEDVRARIAVLAEVPERWSAWLSRLLDLAPVPDRSFGNLLWQAIIGAWPASRERLHAYAVKAMREAGDRTAWTAVDADYEAAVQAAIDAAYDNPEVAAVVAEILDAAVDAGWSNALSAKLIGLTIPGVPDVYQGAELWEQSLVDPDNRRPVDYAMRRAALADLGPGTARRPSGLDDLGVAKLLVTLRALTARRDEGERFTAYAPVAVQGDAADHVVAFDRGGAVTLATRLPVGLSARGGWGDTTIALAPGRWRDAFTGTILEADDAGVAVGEVLAALPVALLLRLPEQPSARGQFDVWAPVAQQVDLVVADESMPMRRGPGDWWSPVRAVPVPAEGVDYGYRLDGTEEILPDPRSRWLPSGVHARSRTWDASTFVWTDQAWRARPLAGSVIYELHIGAFTPAGTLDSAIGRLDHLVDLGIDIVEVMPVNAFNGQAGWGYDGVAWWAVHETYGGPDAYQRFVDACHARGLAVVQDVVHNHFGPSGNYLPRFGPYLKSGEVTWGDPVNLDGENSTEVRRFILDSARAWFTDFHVDGLRLDAVHALQDASEMHLLEEMAIETQALAAHLRRPLILIAESDLNESSLVTSRDGGGYGLDAQWSDDFHHALHVALTGETDGYYADFAPLSALKRVCEEGFFHAATWSSFRGADWGTPIARETLPASRLVVYSQNHDQIGNRARGDRLTEVLDDDQLLAAALLTLLGPFTPMLFMGEEFAAGTPFQFFSSHGEPDLGRAISDGRLAEFARLGWDPAVVPDQQDPASFAASQLDWRELSGERGRRVHTAYRELIALRRELPALTDPRLLDVACAVDEAARTFVLRRGSDASAVVIVVNFSAEPVTVGLGEDITYAVRWATPSGATVRVSAVELPPHVGALLVPAVGR</sequence>
<dbReference type="InterPro" id="IPR006047">
    <property type="entry name" value="GH13_cat_dom"/>
</dbReference>
<evidence type="ECO:0000259" key="12">
    <source>
        <dbReference type="SMART" id="SM00642"/>
    </source>
</evidence>
<evidence type="ECO:0000256" key="5">
    <source>
        <dbReference type="ARBA" id="ARBA00015938"/>
    </source>
</evidence>
<evidence type="ECO:0000256" key="3">
    <source>
        <dbReference type="ARBA" id="ARBA00008061"/>
    </source>
</evidence>
<gene>
    <name evidence="13" type="ORF">GCM10009810_01490</name>
</gene>
<dbReference type="Pfam" id="PF00128">
    <property type="entry name" value="Alpha-amylase"/>
    <property type="match status" value="2"/>
</dbReference>
<dbReference type="SUPFAM" id="SSF81296">
    <property type="entry name" value="E set domains"/>
    <property type="match status" value="1"/>
</dbReference>
<dbReference type="Gene3D" id="2.60.40.10">
    <property type="entry name" value="Immunoglobulins"/>
    <property type="match status" value="1"/>
</dbReference>
<reference evidence="14" key="1">
    <citation type="journal article" date="2019" name="Int. J. Syst. Evol. Microbiol.">
        <title>The Global Catalogue of Microorganisms (GCM) 10K type strain sequencing project: providing services to taxonomists for standard genome sequencing and annotation.</title>
        <authorList>
            <consortium name="The Broad Institute Genomics Platform"/>
            <consortium name="The Broad Institute Genome Sequencing Center for Infectious Disease"/>
            <person name="Wu L."/>
            <person name="Ma J."/>
        </authorList>
    </citation>
    <scope>NUCLEOTIDE SEQUENCE [LARGE SCALE GENOMIC DNA]</scope>
    <source>
        <strain evidence="14">JCM 15591</strain>
    </source>
</reference>
<feature type="domain" description="Glycosyl hydrolase family 13 catalytic" evidence="12">
    <location>
        <begin position="888"/>
        <end position="1238"/>
    </location>
</feature>
<keyword evidence="8" id="KW-0119">Carbohydrate metabolism</keyword>
<keyword evidence="7" id="KW-0378">Hydrolase</keyword>
<evidence type="ECO:0000256" key="11">
    <source>
        <dbReference type="NCBIfam" id="TIGR02402"/>
    </source>
</evidence>
<evidence type="ECO:0000256" key="4">
    <source>
        <dbReference type="ARBA" id="ARBA00012268"/>
    </source>
</evidence>
<protein>
    <recommendedName>
        <fullName evidence="5 11">Malto-oligosyltrehalose trehalohydrolase</fullName>
        <ecNumber evidence="4 11">3.2.1.141</ecNumber>
    </recommendedName>
</protein>
<dbReference type="SUPFAM" id="SSF51445">
    <property type="entry name" value="(Trans)glycosidases"/>
    <property type="match status" value="2"/>
</dbReference>
<dbReference type="Gene3D" id="3.30.1590.10">
    <property type="entry name" value="Maltooligosyl trehalose synthase, domain 2"/>
    <property type="match status" value="1"/>
</dbReference>
<comment type="caution">
    <text evidence="13">The sequence shown here is derived from an EMBL/GenBank/DDBJ whole genome shotgun (WGS) entry which is preliminary data.</text>
</comment>
<accession>A0ABP4W3I0</accession>
<comment type="catalytic activity">
    <reaction evidence="10">
        <text>hydrolysis of (1-&gt;4)-alpha-D-glucosidic linkage in 4-alpha-D-[(1-&gt;4)-alpha-D-glucanosyl]n trehalose to yield trehalose and (1-&gt;4)-alpha-D-glucan.</text>
        <dbReference type="EC" id="3.2.1.141"/>
    </reaction>
</comment>
<comment type="pathway">
    <text evidence="2">Glycan biosynthesis; trehalose biosynthesis.</text>
</comment>
<dbReference type="InterPro" id="IPR012767">
    <property type="entry name" value="Trehalose_TreY"/>
</dbReference>
<dbReference type="CDD" id="cd02853">
    <property type="entry name" value="E_set_MTHase_like_N"/>
    <property type="match status" value="1"/>
</dbReference>
<dbReference type="NCBIfam" id="TIGR02401">
    <property type="entry name" value="trehalose_TreY"/>
    <property type="match status" value="1"/>
</dbReference>
<dbReference type="InterPro" id="IPR012768">
    <property type="entry name" value="Trehalose_TreZ"/>
</dbReference>
<keyword evidence="6" id="KW-0963">Cytoplasm</keyword>
<keyword evidence="9" id="KW-0326">Glycosidase</keyword>
<proteinExistence type="inferred from homology"/>
<evidence type="ECO:0000256" key="8">
    <source>
        <dbReference type="ARBA" id="ARBA00023277"/>
    </source>
</evidence>
<dbReference type="Gene3D" id="1.10.150.200">
    <property type="entry name" value="Maltooligosyl trehalose synthase, domain 3"/>
    <property type="match status" value="1"/>
</dbReference>
<dbReference type="CDD" id="cd11325">
    <property type="entry name" value="AmyAc_GTHase"/>
    <property type="match status" value="1"/>
</dbReference>
<name>A0ABP4W3I0_9MICO</name>
<dbReference type="InterPro" id="IPR013797">
    <property type="entry name" value="Maltooligo_trehalose_synth_4"/>
</dbReference>
<comment type="similarity">
    <text evidence="3">Belongs to the glycosyl hydrolase 13 family.</text>
</comment>
<organism evidence="13 14">
    <name type="scientific">Nostocoides vanveenii</name>
    <dbReference type="NCBI Taxonomy" id="330835"/>
    <lineage>
        <taxon>Bacteria</taxon>
        <taxon>Bacillati</taxon>
        <taxon>Actinomycetota</taxon>
        <taxon>Actinomycetes</taxon>
        <taxon>Micrococcales</taxon>
        <taxon>Intrasporangiaceae</taxon>
        <taxon>Nostocoides</taxon>
    </lineage>
</organism>
<dbReference type="InterPro" id="IPR017853">
    <property type="entry name" value="GH"/>
</dbReference>
<evidence type="ECO:0000313" key="14">
    <source>
        <dbReference type="Proteomes" id="UP001501475"/>
    </source>
</evidence>
<dbReference type="CDD" id="cd11336">
    <property type="entry name" value="AmyAc_MTSase"/>
    <property type="match status" value="1"/>
</dbReference>
<evidence type="ECO:0000256" key="6">
    <source>
        <dbReference type="ARBA" id="ARBA00022490"/>
    </source>
</evidence>
<dbReference type="EC" id="3.2.1.141" evidence="4 11"/>
<keyword evidence="14" id="KW-1185">Reference proteome</keyword>
<dbReference type="RefSeq" id="WP_344060697.1">
    <property type="nucleotide sequence ID" value="NZ_BAAAPN010000003.1"/>
</dbReference>
<dbReference type="Gene3D" id="3.20.20.80">
    <property type="entry name" value="Glycosidases"/>
    <property type="match status" value="2"/>
</dbReference>
<dbReference type="PANTHER" id="PTHR10357:SF216">
    <property type="entry name" value="MALTOOLIGOSYL TREHALOSE SYNTHASE-RELATED"/>
    <property type="match status" value="1"/>
</dbReference>
<evidence type="ECO:0000256" key="1">
    <source>
        <dbReference type="ARBA" id="ARBA00004496"/>
    </source>
</evidence>
<dbReference type="EMBL" id="BAAAPN010000003">
    <property type="protein sequence ID" value="GAA1744551.1"/>
    <property type="molecule type" value="Genomic_DNA"/>
</dbReference>
<evidence type="ECO:0000256" key="2">
    <source>
        <dbReference type="ARBA" id="ARBA00005199"/>
    </source>
</evidence>
<evidence type="ECO:0000256" key="9">
    <source>
        <dbReference type="ARBA" id="ARBA00023295"/>
    </source>
</evidence>
<evidence type="ECO:0000313" key="13">
    <source>
        <dbReference type="EMBL" id="GAA1744551.1"/>
    </source>
</evidence>
<dbReference type="InterPro" id="IPR013783">
    <property type="entry name" value="Ig-like_fold"/>
</dbReference>
<evidence type="ECO:0000256" key="7">
    <source>
        <dbReference type="ARBA" id="ARBA00022801"/>
    </source>
</evidence>